<accession>A0A6H2H9F4</accession>
<organism evidence="2 3">
    <name type="scientific">Polaromonas vacuolata</name>
    <dbReference type="NCBI Taxonomy" id="37448"/>
    <lineage>
        <taxon>Bacteria</taxon>
        <taxon>Pseudomonadati</taxon>
        <taxon>Pseudomonadota</taxon>
        <taxon>Betaproteobacteria</taxon>
        <taxon>Burkholderiales</taxon>
        <taxon>Comamonadaceae</taxon>
        <taxon>Polaromonas</taxon>
    </lineage>
</organism>
<evidence type="ECO:0000313" key="3">
    <source>
        <dbReference type="Proteomes" id="UP000502041"/>
    </source>
</evidence>
<sequence length="198" mass="21745">MSFFQLKLLALLCTTVFNANAVTGEFYQLDTGSAGSTVVAVKAWDDIKMSASHSRWSEQGHATGIGITKQLPLVLYDGVQFAWGLQGIAHRSAPDAARPSSSGIGLKLSAEWQPRFTSGQGYFLVERASIFGTWLTVAQYKPDGLPVSMEWVGVGDKRWYAGHSIALRYALPDTRLSLRLGYRLNDKSIFLGLSYNSF</sequence>
<proteinExistence type="predicted"/>
<dbReference type="EMBL" id="CP051461">
    <property type="protein sequence ID" value="QJC56512.1"/>
    <property type="molecule type" value="Genomic_DNA"/>
</dbReference>
<feature type="signal peptide" evidence="1">
    <location>
        <begin position="1"/>
        <end position="21"/>
    </location>
</feature>
<dbReference type="AlphaFoldDB" id="A0A6H2H9F4"/>
<keyword evidence="3" id="KW-1185">Reference proteome</keyword>
<reference evidence="2 3" key="1">
    <citation type="submission" date="2020-04" db="EMBL/GenBank/DDBJ databases">
        <title>Complete genome of a Psychrophilic, Marine, Gas Vacuolate Bacterium Polaromonas vacuolata KCTC 22033T.</title>
        <authorList>
            <person name="Hwang K."/>
            <person name="Kim K.M."/>
        </authorList>
    </citation>
    <scope>NUCLEOTIDE SEQUENCE [LARGE SCALE GENOMIC DNA]</scope>
    <source>
        <strain evidence="2 3">KCTC 22033</strain>
    </source>
</reference>
<gene>
    <name evidence="2" type="ORF">HC248_01818</name>
</gene>
<keyword evidence="1" id="KW-0732">Signal</keyword>
<dbReference type="RefSeq" id="WP_168922207.1">
    <property type="nucleotide sequence ID" value="NZ_CP051461.1"/>
</dbReference>
<evidence type="ECO:0008006" key="4">
    <source>
        <dbReference type="Google" id="ProtNLM"/>
    </source>
</evidence>
<evidence type="ECO:0000256" key="1">
    <source>
        <dbReference type="SAM" id="SignalP"/>
    </source>
</evidence>
<protein>
    <recommendedName>
        <fullName evidence="4">Outer membrane protein beta-barrel domain-containing protein</fullName>
    </recommendedName>
</protein>
<dbReference type="KEGG" id="pvac:HC248_01818"/>
<evidence type="ECO:0000313" key="2">
    <source>
        <dbReference type="EMBL" id="QJC56512.1"/>
    </source>
</evidence>
<feature type="chain" id="PRO_5026142462" description="Outer membrane protein beta-barrel domain-containing protein" evidence="1">
    <location>
        <begin position="22"/>
        <end position="198"/>
    </location>
</feature>
<name>A0A6H2H9F4_9BURK</name>
<dbReference type="Proteomes" id="UP000502041">
    <property type="component" value="Chromosome"/>
</dbReference>